<reference evidence="2" key="1">
    <citation type="submission" date="2015-01" db="EMBL/GenBank/DDBJ databases">
        <authorList>
            <person name="Aksoy S."/>
            <person name="Warren W."/>
            <person name="Wilson R.K."/>
        </authorList>
    </citation>
    <scope>NUCLEOTIDE SEQUENCE [LARGE SCALE GENOMIC DNA]</scope>
    <source>
        <strain evidence="2">IAEA</strain>
    </source>
</reference>
<dbReference type="AlphaFoldDB" id="A0A1B0B260"/>
<accession>A0A1B0B260</accession>
<organism evidence="1 2">
    <name type="scientific">Glossina palpalis gambiensis</name>
    <dbReference type="NCBI Taxonomy" id="67801"/>
    <lineage>
        <taxon>Eukaryota</taxon>
        <taxon>Metazoa</taxon>
        <taxon>Ecdysozoa</taxon>
        <taxon>Arthropoda</taxon>
        <taxon>Hexapoda</taxon>
        <taxon>Insecta</taxon>
        <taxon>Pterygota</taxon>
        <taxon>Neoptera</taxon>
        <taxon>Endopterygota</taxon>
        <taxon>Diptera</taxon>
        <taxon>Brachycera</taxon>
        <taxon>Muscomorpha</taxon>
        <taxon>Hippoboscoidea</taxon>
        <taxon>Glossinidae</taxon>
        <taxon>Glossina</taxon>
    </lineage>
</organism>
<dbReference type="VEuPathDB" id="VectorBase:GPPI016431"/>
<proteinExistence type="predicted"/>
<reference evidence="1" key="2">
    <citation type="submission" date="2020-05" db="UniProtKB">
        <authorList>
            <consortium name="EnsemblMetazoa"/>
        </authorList>
    </citation>
    <scope>IDENTIFICATION</scope>
    <source>
        <strain evidence="1">IAEA</strain>
    </source>
</reference>
<keyword evidence="2" id="KW-1185">Reference proteome</keyword>
<dbReference type="Proteomes" id="UP000092460">
    <property type="component" value="Unassembled WGS sequence"/>
</dbReference>
<dbReference type="EMBL" id="JXJN01007429">
    <property type="status" value="NOT_ANNOTATED_CDS"/>
    <property type="molecule type" value="Genomic_DNA"/>
</dbReference>
<protein>
    <submittedName>
        <fullName evidence="1">Uncharacterized protein</fullName>
    </submittedName>
</protein>
<sequence length="276" mass="30912">MERVTLLFYYLKLFSWTRVRGRGRFFEKLSPIQPPQSSSSSLLSPPTLPVDAFEQDSSLYQRLVQQFIEEQQPQYNCCEATSSLPPTIDKSRLTEAVNRKVQQKLRKLKIRELQLLALEGGDTTRGYCSCDEHWTASSSSPPTSMSPPPSLPTHIPTSSIQSRYKDDEKLFVNGSETNEAVTGNGYNWTNKQHTGLSMNDNRLNSFDVHKLLGKSKKTQCITPTTTTTTATTTFIISGGNEALKYHQATAAAAAADAARIKQQHHVRFSDEKNFSD</sequence>
<name>A0A1B0B260_9MUSC</name>
<evidence type="ECO:0000313" key="2">
    <source>
        <dbReference type="Proteomes" id="UP000092460"/>
    </source>
</evidence>
<dbReference type="EnsemblMetazoa" id="GPPI016431-RA">
    <property type="protein sequence ID" value="GPPI016431-PA"/>
    <property type="gene ID" value="GPPI016431"/>
</dbReference>
<evidence type="ECO:0000313" key="1">
    <source>
        <dbReference type="EnsemblMetazoa" id="GPPI016431-PA"/>
    </source>
</evidence>